<accession>A0ABY3EJ96</accession>
<dbReference type="Proteomes" id="UP000318943">
    <property type="component" value="Unassembled WGS sequence"/>
</dbReference>
<protein>
    <submittedName>
        <fullName evidence="2">Uncharacterized protein</fullName>
    </submittedName>
</protein>
<keyword evidence="3" id="KW-1185">Reference proteome</keyword>
<comment type="caution">
    <text evidence="2">The sequence shown here is derived from an EMBL/GenBank/DDBJ whole genome shotgun (WGS) entry which is preliminary data.</text>
</comment>
<gene>
    <name evidence="2" type="ORF">FGG12_19285</name>
</gene>
<dbReference type="RefSeq" id="WP_144200187.1">
    <property type="nucleotide sequence ID" value="NZ_CAJPVH010000008.1"/>
</dbReference>
<feature type="chain" id="PRO_5045070633" evidence="1">
    <location>
        <begin position="19"/>
        <end position="152"/>
    </location>
</feature>
<evidence type="ECO:0000256" key="1">
    <source>
        <dbReference type="SAM" id="SignalP"/>
    </source>
</evidence>
<proteinExistence type="predicted"/>
<evidence type="ECO:0000313" key="2">
    <source>
        <dbReference type="EMBL" id="TSP11009.1"/>
    </source>
</evidence>
<reference evidence="2 3" key="1">
    <citation type="submission" date="2019-05" db="EMBL/GenBank/DDBJ databases">
        <title>Whole genome sequence analysis of Cupriavidus campinensis S14E4C strain.</title>
        <authorList>
            <person name="Abbaszade G."/>
            <person name="Szabo A."/>
            <person name="Toumi M."/>
            <person name="Toth E."/>
        </authorList>
    </citation>
    <scope>NUCLEOTIDE SEQUENCE [LARGE SCALE GENOMIC DNA]</scope>
    <source>
        <strain evidence="2 3">S14E4C</strain>
    </source>
</reference>
<keyword evidence="1" id="KW-0732">Signal</keyword>
<sequence>MKSSFFIALVLVPSITMAAFVIEDDDPVASVPQASTAVASAKGQGARPLIVPSQWKAVIVGVREINSATHGLVASRDGSKLLLTFTKAPTKLFVEDPTTGEAISNADWLSDTAVRIDVAGMRQIQIRSQEGTLTVALQGEGLVRVLDERAPA</sequence>
<evidence type="ECO:0000313" key="3">
    <source>
        <dbReference type="Proteomes" id="UP000318943"/>
    </source>
</evidence>
<organism evidence="2 3">
    <name type="scientific">Cupriavidus campinensis</name>
    <dbReference type="NCBI Taxonomy" id="151783"/>
    <lineage>
        <taxon>Bacteria</taxon>
        <taxon>Pseudomonadati</taxon>
        <taxon>Pseudomonadota</taxon>
        <taxon>Betaproteobacteria</taxon>
        <taxon>Burkholderiales</taxon>
        <taxon>Burkholderiaceae</taxon>
        <taxon>Cupriavidus</taxon>
    </lineage>
</organism>
<name>A0ABY3EJ96_9BURK</name>
<feature type="signal peptide" evidence="1">
    <location>
        <begin position="1"/>
        <end position="18"/>
    </location>
</feature>
<dbReference type="EMBL" id="VCIZ01000012">
    <property type="protein sequence ID" value="TSP11009.1"/>
    <property type="molecule type" value="Genomic_DNA"/>
</dbReference>